<dbReference type="Proteomes" id="UP001596500">
    <property type="component" value="Unassembled WGS sequence"/>
</dbReference>
<name>A0ABW2RQH9_9BACL</name>
<keyword evidence="3" id="KW-1185">Reference proteome</keyword>
<keyword evidence="1" id="KW-1133">Transmembrane helix</keyword>
<comment type="caution">
    <text evidence="2">The sequence shown here is derived from an EMBL/GenBank/DDBJ whole genome shotgun (WGS) entry which is preliminary data.</text>
</comment>
<dbReference type="RefSeq" id="WP_379867601.1">
    <property type="nucleotide sequence ID" value="NZ_JBHTBW010000083.1"/>
</dbReference>
<reference evidence="3" key="1">
    <citation type="journal article" date="2019" name="Int. J. Syst. Evol. Microbiol.">
        <title>The Global Catalogue of Microorganisms (GCM) 10K type strain sequencing project: providing services to taxonomists for standard genome sequencing and annotation.</title>
        <authorList>
            <consortium name="The Broad Institute Genomics Platform"/>
            <consortium name="The Broad Institute Genome Sequencing Center for Infectious Disease"/>
            <person name="Wu L."/>
            <person name="Ma J."/>
        </authorList>
    </citation>
    <scope>NUCLEOTIDE SEQUENCE [LARGE SCALE GENOMIC DNA]</scope>
    <source>
        <strain evidence="3">CGMCC 1.12942</strain>
    </source>
</reference>
<sequence length="45" mass="5034">MDILVPFIVGLVAAGFIWGVATVLDRKRLAKKENIEVDEGLYEED</sequence>
<gene>
    <name evidence="2" type="ORF">ACFQNG_19590</name>
</gene>
<dbReference type="EMBL" id="JBHTBW010000083">
    <property type="protein sequence ID" value="MFC7443272.1"/>
    <property type="molecule type" value="Genomic_DNA"/>
</dbReference>
<proteinExistence type="predicted"/>
<evidence type="ECO:0000313" key="2">
    <source>
        <dbReference type="EMBL" id="MFC7443272.1"/>
    </source>
</evidence>
<evidence type="ECO:0000313" key="3">
    <source>
        <dbReference type="Proteomes" id="UP001596500"/>
    </source>
</evidence>
<accession>A0ABW2RQH9</accession>
<protein>
    <submittedName>
        <fullName evidence="2">Uncharacterized protein</fullName>
    </submittedName>
</protein>
<keyword evidence="1" id="KW-0812">Transmembrane</keyword>
<organism evidence="2 3">
    <name type="scientific">Laceyella putida</name>
    <dbReference type="NCBI Taxonomy" id="110101"/>
    <lineage>
        <taxon>Bacteria</taxon>
        <taxon>Bacillati</taxon>
        <taxon>Bacillota</taxon>
        <taxon>Bacilli</taxon>
        <taxon>Bacillales</taxon>
        <taxon>Thermoactinomycetaceae</taxon>
        <taxon>Laceyella</taxon>
    </lineage>
</organism>
<feature type="transmembrane region" description="Helical" evidence="1">
    <location>
        <begin position="6"/>
        <end position="24"/>
    </location>
</feature>
<keyword evidence="1" id="KW-0472">Membrane</keyword>
<evidence type="ECO:0000256" key="1">
    <source>
        <dbReference type="SAM" id="Phobius"/>
    </source>
</evidence>